<dbReference type="Proteomes" id="UP000015105">
    <property type="component" value="Chromosome 3D"/>
</dbReference>
<feature type="region of interest" description="Disordered" evidence="13">
    <location>
        <begin position="355"/>
        <end position="382"/>
    </location>
</feature>
<feature type="compositionally biased region" description="Low complexity" evidence="13">
    <location>
        <begin position="101"/>
        <end position="125"/>
    </location>
</feature>
<dbReference type="AlphaFoldDB" id="A0A453EC75"/>
<evidence type="ECO:0000256" key="6">
    <source>
        <dbReference type="ARBA" id="ARBA00022968"/>
    </source>
</evidence>
<evidence type="ECO:0000256" key="3">
    <source>
        <dbReference type="ARBA" id="ARBA00022676"/>
    </source>
</evidence>
<protein>
    <recommendedName>
        <fullName evidence="12">Glycosyltransferases</fullName>
        <ecNumber evidence="12">2.4.-.-</ecNumber>
    </recommendedName>
</protein>
<keyword evidence="7" id="KW-1133">Transmembrane helix</keyword>
<evidence type="ECO:0000256" key="11">
    <source>
        <dbReference type="ARBA" id="ARBA00023316"/>
    </source>
</evidence>
<keyword evidence="11 12" id="KW-0961">Cell wall biogenesis/degradation</keyword>
<dbReference type="GO" id="GO:0009834">
    <property type="term" value="P:plant-type secondary cell wall biogenesis"/>
    <property type="evidence" value="ECO:0007669"/>
    <property type="project" value="TreeGrafter"/>
</dbReference>
<feature type="compositionally biased region" description="Acidic residues" evidence="13">
    <location>
        <begin position="372"/>
        <end position="382"/>
    </location>
</feature>
<evidence type="ECO:0000313" key="15">
    <source>
        <dbReference type="Proteomes" id="UP000015105"/>
    </source>
</evidence>
<comment type="function">
    <text evidence="12">Involved in the synthesis of glucuronoxylan hemicellulose in secondary cell walls.</text>
</comment>
<feature type="region of interest" description="Disordered" evidence="13">
    <location>
        <begin position="1"/>
        <end position="181"/>
    </location>
</feature>
<evidence type="ECO:0000256" key="5">
    <source>
        <dbReference type="ARBA" id="ARBA00022692"/>
    </source>
</evidence>
<dbReference type="GO" id="GO:0010417">
    <property type="term" value="P:glucuronoxylan biosynthetic process"/>
    <property type="evidence" value="ECO:0007669"/>
    <property type="project" value="TreeGrafter"/>
</dbReference>
<evidence type="ECO:0000256" key="12">
    <source>
        <dbReference type="RuleBase" id="RU363127"/>
    </source>
</evidence>
<reference evidence="15" key="1">
    <citation type="journal article" date="2014" name="Science">
        <title>Ancient hybridizations among the ancestral genomes of bread wheat.</title>
        <authorList>
            <consortium name="International Wheat Genome Sequencing Consortium,"/>
            <person name="Marcussen T."/>
            <person name="Sandve S.R."/>
            <person name="Heier L."/>
            <person name="Spannagl M."/>
            <person name="Pfeifer M."/>
            <person name="Jakobsen K.S."/>
            <person name="Wulff B.B."/>
            <person name="Steuernagel B."/>
            <person name="Mayer K.F."/>
            <person name="Olsen O.A."/>
        </authorList>
    </citation>
    <scope>NUCLEOTIDE SEQUENCE [LARGE SCALE GENOMIC DNA]</scope>
    <source>
        <strain evidence="15">cv. AL8/78</strain>
    </source>
</reference>
<organism evidence="14 15">
    <name type="scientific">Aegilops tauschii subsp. strangulata</name>
    <name type="common">Goatgrass</name>
    <dbReference type="NCBI Taxonomy" id="200361"/>
    <lineage>
        <taxon>Eukaryota</taxon>
        <taxon>Viridiplantae</taxon>
        <taxon>Streptophyta</taxon>
        <taxon>Embryophyta</taxon>
        <taxon>Tracheophyta</taxon>
        <taxon>Spermatophyta</taxon>
        <taxon>Magnoliopsida</taxon>
        <taxon>Liliopsida</taxon>
        <taxon>Poales</taxon>
        <taxon>Poaceae</taxon>
        <taxon>BOP clade</taxon>
        <taxon>Pooideae</taxon>
        <taxon>Triticodae</taxon>
        <taxon>Triticeae</taxon>
        <taxon>Triticinae</taxon>
        <taxon>Aegilops</taxon>
    </lineage>
</organism>
<dbReference type="GO" id="GO:0071555">
    <property type="term" value="P:cell wall organization"/>
    <property type="evidence" value="ECO:0007669"/>
    <property type="project" value="UniProtKB-KW"/>
</dbReference>
<proteinExistence type="inferred from homology"/>
<dbReference type="EnsemblPlants" id="AET3Gv20293100.2">
    <property type="protein sequence ID" value="AET3Gv20293100.2"/>
    <property type="gene ID" value="AET3Gv20293100"/>
</dbReference>
<feature type="compositionally biased region" description="Low complexity" evidence="13">
    <location>
        <begin position="133"/>
        <end position="167"/>
    </location>
</feature>
<dbReference type="GO" id="GO:0015018">
    <property type="term" value="F:galactosylgalactosylxylosylprotein 3-beta-glucuronosyltransferase activity"/>
    <property type="evidence" value="ECO:0007669"/>
    <property type="project" value="InterPro"/>
</dbReference>
<dbReference type="Pfam" id="PF03360">
    <property type="entry name" value="Glyco_transf_43"/>
    <property type="match status" value="1"/>
</dbReference>
<dbReference type="InterPro" id="IPR005027">
    <property type="entry name" value="Glyco_trans_43"/>
</dbReference>
<evidence type="ECO:0000256" key="13">
    <source>
        <dbReference type="SAM" id="MobiDB-lite"/>
    </source>
</evidence>
<dbReference type="Gramene" id="AET3Gv20293100.2">
    <property type="protein sequence ID" value="AET3Gv20293100.2"/>
    <property type="gene ID" value="AET3Gv20293100"/>
</dbReference>
<keyword evidence="9" id="KW-0472">Membrane</keyword>
<keyword evidence="5" id="KW-0812">Transmembrane</keyword>
<evidence type="ECO:0000256" key="9">
    <source>
        <dbReference type="ARBA" id="ARBA00023136"/>
    </source>
</evidence>
<keyword evidence="6 12" id="KW-0735">Signal-anchor</keyword>
<feature type="compositionally biased region" description="Basic and acidic residues" evidence="13">
    <location>
        <begin position="355"/>
        <end position="368"/>
    </location>
</feature>
<dbReference type="SUPFAM" id="SSF53448">
    <property type="entry name" value="Nucleotide-diphospho-sugar transferases"/>
    <property type="match status" value="1"/>
</dbReference>
<keyword evidence="15" id="KW-1185">Reference proteome</keyword>
<keyword evidence="8 12" id="KW-0333">Golgi apparatus</keyword>
<dbReference type="GO" id="GO:0000139">
    <property type="term" value="C:Golgi membrane"/>
    <property type="evidence" value="ECO:0007669"/>
    <property type="project" value="UniProtKB-SubCell"/>
</dbReference>
<reference evidence="14" key="3">
    <citation type="journal article" date="2017" name="Nature">
        <title>Genome sequence of the progenitor of the wheat D genome Aegilops tauschii.</title>
        <authorList>
            <person name="Luo M.C."/>
            <person name="Gu Y.Q."/>
            <person name="Puiu D."/>
            <person name="Wang H."/>
            <person name="Twardziok S.O."/>
            <person name="Deal K.R."/>
            <person name="Huo N."/>
            <person name="Zhu T."/>
            <person name="Wang L."/>
            <person name="Wang Y."/>
            <person name="McGuire P.E."/>
            <person name="Liu S."/>
            <person name="Long H."/>
            <person name="Ramasamy R.K."/>
            <person name="Rodriguez J.C."/>
            <person name="Van S.L."/>
            <person name="Yuan L."/>
            <person name="Wang Z."/>
            <person name="Xia Z."/>
            <person name="Xiao L."/>
            <person name="Anderson O.D."/>
            <person name="Ouyang S."/>
            <person name="Liang Y."/>
            <person name="Zimin A.V."/>
            <person name="Pertea G."/>
            <person name="Qi P."/>
            <person name="Bennetzen J.L."/>
            <person name="Dai X."/>
            <person name="Dawson M.W."/>
            <person name="Muller H.G."/>
            <person name="Kugler K."/>
            <person name="Rivarola-Duarte L."/>
            <person name="Spannagl M."/>
            <person name="Mayer K.F.X."/>
            <person name="Lu F.H."/>
            <person name="Bevan M.W."/>
            <person name="Leroy P."/>
            <person name="Li P."/>
            <person name="You F.M."/>
            <person name="Sun Q."/>
            <person name="Liu Z."/>
            <person name="Lyons E."/>
            <person name="Wicker T."/>
            <person name="Salzberg S.L."/>
            <person name="Devos K.M."/>
            <person name="Dvorak J."/>
        </authorList>
    </citation>
    <scope>NUCLEOTIDE SEQUENCE [LARGE SCALE GENOMIC DNA]</scope>
    <source>
        <strain evidence="14">cv. AL8/78</strain>
    </source>
</reference>
<dbReference type="PANTHER" id="PTHR10896">
    <property type="entry name" value="GALACTOSYLGALACTOSYLXYLOSYLPROTEIN 3-BETA-GLUCURONOSYLTRANSFERASE BETA-1,3-GLUCURONYLTRANSFERASE"/>
    <property type="match status" value="1"/>
</dbReference>
<comment type="subcellular location">
    <subcellularLocation>
        <location evidence="1 12">Golgi apparatus membrane</location>
        <topology evidence="1 12">Single-pass type II membrane protein</topology>
    </subcellularLocation>
</comment>
<evidence type="ECO:0000256" key="4">
    <source>
        <dbReference type="ARBA" id="ARBA00022679"/>
    </source>
</evidence>
<evidence type="ECO:0000256" key="8">
    <source>
        <dbReference type="ARBA" id="ARBA00023034"/>
    </source>
</evidence>
<dbReference type="InterPro" id="IPR029044">
    <property type="entry name" value="Nucleotide-diphossugar_trans"/>
</dbReference>
<evidence type="ECO:0000256" key="1">
    <source>
        <dbReference type="ARBA" id="ARBA00004323"/>
    </source>
</evidence>
<evidence type="ECO:0000313" key="14">
    <source>
        <dbReference type="EnsemblPlants" id="AET3Gv20293100.2"/>
    </source>
</evidence>
<accession>A0A453EC75</accession>
<dbReference type="EC" id="2.4.-.-" evidence="12"/>
<reference evidence="14" key="4">
    <citation type="submission" date="2019-03" db="UniProtKB">
        <authorList>
            <consortium name="EnsemblPlants"/>
        </authorList>
    </citation>
    <scope>IDENTIFICATION</scope>
</reference>
<feature type="compositionally biased region" description="Basic residues" evidence="13">
    <location>
        <begin position="19"/>
        <end position="96"/>
    </location>
</feature>
<dbReference type="PANTHER" id="PTHR10896:SF32">
    <property type="entry name" value="GLUCURONOSYLTRANSFERASE OS01G0157700-RELATED"/>
    <property type="match status" value="1"/>
</dbReference>
<reference evidence="14" key="5">
    <citation type="journal article" date="2021" name="G3 (Bethesda)">
        <title>Aegilops tauschii genome assembly Aet v5.0 features greater sequence contiguity and improved annotation.</title>
        <authorList>
            <person name="Wang L."/>
            <person name="Zhu T."/>
            <person name="Rodriguez J.C."/>
            <person name="Deal K.R."/>
            <person name="Dubcovsky J."/>
            <person name="McGuire P.E."/>
            <person name="Lux T."/>
            <person name="Spannagl M."/>
            <person name="Mayer K.F.X."/>
            <person name="Baldrich P."/>
            <person name="Meyers B.C."/>
            <person name="Huo N."/>
            <person name="Gu Y.Q."/>
            <person name="Zhou H."/>
            <person name="Devos K.M."/>
            <person name="Bennetzen J.L."/>
            <person name="Unver T."/>
            <person name="Budak H."/>
            <person name="Gulick P.J."/>
            <person name="Galiba G."/>
            <person name="Kalapos B."/>
            <person name="Nelson D.R."/>
            <person name="Li P."/>
            <person name="You F.M."/>
            <person name="Luo M.C."/>
            <person name="Dvorak J."/>
        </authorList>
    </citation>
    <scope>NUCLEOTIDE SEQUENCE [LARGE SCALE GENOMIC DNA]</scope>
    <source>
        <strain evidence="14">cv. AL8/78</strain>
    </source>
</reference>
<keyword evidence="3" id="KW-0328">Glycosyltransferase</keyword>
<evidence type="ECO:0000256" key="7">
    <source>
        <dbReference type="ARBA" id="ARBA00022989"/>
    </source>
</evidence>
<sequence length="382" mass="43178">MDRGWCREQVGVDGPGAAGHRRHVPASHLRRRREQRHQHHHRREQCHQQQHRGSQRHHRREQLHQQQHHGSQRHHRREQRHQQQHRGSQRRRHHHRREENGTNNTIVENNTTNNNTVEASATNTTDTAEKNGTNNSIVKNNATNNNTVEASATNTTTAAEKNGTNNTIVENNTTGNAGDEGDLKRNVALSHIERHRLAGVVHFAATSAIYDLRFFEELRQTRGVAAWPTATVSSADQRVTLQGPTCNSSQITGWYSEDSGINATATHTTDAAAAQDTGAIRNSSCLPPEISISGLGFRSSILWEWFINSNISSGGSSQDYIQLVRQMAVGDEDGWKGIPSDCSESRIMMWHLEMPKHTPEVEEQETPREQSLLEEDEEDYMN</sequence>
<keyword evidence="4 12" id="KW-0808">Transferase</keyword>
<reference evidence="15" key="2">
    <citation type="journal article" date="2017" name="Nat. Plants">
        <title>The Aegilops tauschii genome reveals multiple impacts of transposons.</title>
        <authorList>
            <person name="Zhao G."/>
            <person name="Zou C."/>
            <person name="Li K."/>
            <person name="Wang K."/>
            <person name="Li T."/>
            <person name="Gao L."/>
            <person name="Zhang X."/>
            <person name="Wang H."/>
            <person name="Yang Z."/>
            <person name="Liu X."/>
            <person name="Jiang W."/>
            <person name="Mao L."/>
            <person name="Kong X."/>
            <person name="Jiao Y."/>
            <person name="Jia J."/>
        </authorList>
    </citation>
    <scope>NUCLEOTIDE SEQUENCE [LARGE SCALE GENOMIC DNA]</scope>
    <source>
        <strain evidence="15">cv. AL8/78</strain>
    </source>
</reference>
<dbReference type="GO" id="GO:0042285">
    <property type="term" value="F:xylosyltransferase activity"/>
    <property type="evidence" value="ECO:0007669"/>
    <property type="project" value="TreeGrafter"/>
</dbReference>
<evidence type="ECO:0000256" key="10">
    <source>
        <dbReference type="ARBA" id="ARBA00023180"/>
    </source>
</evidence>
<comment type="similarity">
    <text evidence="2 12">Belongs to the glycosyltransferase 43 family.</text>
</comment>
<name>A0A453EC75_AEGTS</name>
<dbReference type="Gene3D" id="3.90.550.10">
    <property type="entry name" value="Spore Coat Polysaccharide Biosynthesis Protein SpsA, Chain A"/>
    <property type="match status" value="1"/>
</dbReference>
<evidence type="ECO:0000256" key="2">
    <source>
        <dbReference type="ARBA" id="ARBA00007706"/>
    </source>
</evidence>
<keyword evidence="10" id="KW-0325">Glycoprotein</keyword>